<accession>A0A0M2REX8</accession>
<proteinExistence type="inferred from homology"/>
<evidence type="ECO:0000256" key="1">
    <source>
        <dbReference type="ARBA" id="ARBA00009437"/>
    </source>
</evidence>
<dbReference type="PROSITE" id="PS50931">
    <property type="entry name" value="HTH_LYSR"/>
    <property type="match status" value="1"/>
</dbReference>
<comment type="similarity">
    <text evidence="1">Belongs to the LysR transcriptional regulatory family.</text>
</comment>
<dbReference type="PRINTS" id="PR00039">
    <property type="entry name" value="HTHLYSR"/>
</dbReference>
<comment type="caution">
    <text evidence="6">The sequence shown here is derived from an EMBL/GenBank/DDBJ whole genome shotgun (WGS) entry which is preliminary data.</text>
</comment>
<dbReference type="RefSeq" id="WP_046502301.1">
    <property type="nucleotide sequence ID" value="NZ_LANI01000002.1"/>
</dbReference>
<gene>
    <name evidence="6" type="ORF">WH95_01890</name>
</gene>
<keyword evidence="4" id="KW-0804">Transcription</keyword>
<dbReference type="Pfam" id="PF00126">
    <property type="entry name" value="HTH_1"/>
    <property type="match status" value="1"/>
</dbReference>
<dbReference type="SUPFAM" id="SSF53850">
    <property type="entry name" value="Periplasmic binding protein-like II"/>
    <property type="match status" value="1"/>
</dbReference>
<name>A0A0M2REX8_9PROT</name>
<dbReference type="Gene3D" id="3.40.190.290">
    <property type="match status" value="1"/>
</dbReference>
<dbReference type="PANTHER" id="PTHR30126:SF88">
    <property type="entry name" value="TRANSCRIPTIONAL REGULATOR-RELATED"/>
    <property type="match status" value="1"/>
</dbReference>
<dbReference type="GO" id="GO:0000976">
    <property type="term" value="F:transcription cis-regulatory region binding"/>
    <property type="evidence" value="ECO:0007669"/>
    <property type="project" value="TreeGrafter"/>
</dbReference>
<protein>
    <recommendedName>
        <fullName evidence="5">HTH lysR-type domain-containing protein</fullName>
    </recommendedName>
</protein>
<feature type="domain" description="HTH lysR-type" evidence="5">
    <location>
        <begin position="1"/>
        <end position="58"/>
    </location>
</feature>
<evidence type="ECO:0000313" key="6">
    <source>
        <dbReference type="EMBL" id="KKJ78128.1"/>
    </source>
</evidence>
<dbReference type="Gene3D" id="1.10.10.10">
    <property type="entry name" value="Winged helix-like DNA-binding domain superfamily/Winged helix DNA-binding domain"/>
    <property type="match status" value="1"/>
</dbReference>
<evidence type="ECO:0000313" key="7">
    <source>
        <dbReference type="Proteomes" id="UP000034491"/>
    </source>
</evidence>
<dbReference type="FunFam" id="1.10.10.10:FF:000001">
    <property type="entry name" value="LysR family transcriptional regulator"/>
    <property type="match status" value="1"/>
</dbReference>
<sequence>MTLEQLRALVSVVDHGGFRAASEALHKSQSAISIAIKNLEEELRVEIFEREGYRPLLTDHGKVLVQKARTVLSQARDLSDLAQHYAQGVEAELRIVVSEVFDIQEVLRALRIIRDQYPSTRLTLFVENFSAPLEILEDKEADIAMVAGGEMFDKIEMTRYEKLCPVSLIPVVSGCSREQKDASELTKEDLHGATQVVVTDRSRNRDERKYGILETSVPWRVNDFLTKKQIILSGLGWGRVPLHMIGDELASGDLVPLSSSDFGPVEIETYISRTTNHPFGPVAEAFWNLIIQRDYEKTNKITVKLQ</sequence>
<dbReference type="SUPFAM" id="SSF46785">
    <property type="entry name" value="Winged helix' DNA-binding domain"/>
    <property type="match status" value="1"/>
</dbReference>
<dbReference type="Pfam" id="PF03466">
    <property type="entry name" value="LysR_substrate"/>
    <property type="match status" value="1"/>
</dbReference>
<dbReference type="InterPro" id="IPR036390">
    <property type="entry name" value="WH_DNA-bd_sf"/>
</dbReference>
<keyword evidence="7" id="KW-1185">Reference proteome</keyword>
<evidence type="ECO:0000256" key="4">
    <source>
        <dbReference type="ARBA" id="ARBA00023163"/>
    </source>
</evidence>
<dbReference type="EMBL" id="LANI01000002">
    <property type="protein sequence ID" value="KKJ78128.1"/>
    <property type="molecule type" value="Genomic_DNA"/>
</dbReference>
<keyword evidence="3" id="KW-0238">DNA-binding</keyword>
<dbReference type="PANTHER" id="PTHR30126">
    <property type="entry name" value="HTH-TYPE TRANSCRIPTIONAL REGULATOR"/>
    <property type="match status" value="1"/>
</dbReference>
<dbReference type="AlphaFoldDB" id="A0A0M2REX8"/>
<dbReference type="InterPro" id="IPR036388">
    <property type="entry name" value="WH-like_DNA-bd_sf"/>
</dbReference>
<reference evidence="6 7" key="1">
    <citation type="submission" date="2015-03" db="EMBL/GenBank/DDBJ databases">
        <title>Genome sequence of Kiloniella sp. P1-1, isolated from the gut microflora of Pacific white shrimp, Penaeus vannamei.</title>
        <authorList>
            <person name="Shao Z."/>
            <person name="Wang L."/>
            <person name="Li X."/>
        </authorList>
    </citation>
    <scope>NUCLEOTIDE SEQUENCE [LARGE SCALE GENOMIC DNA]</scope>
    <source>
        <strain evidence="6 7">P1-1</strain>
    </source>
</reference>
<dbReference type="STRING" id="1549748.WH95_01890"/>
<dbReference type="InterPro" id="IPR005119">
    <property type="entry name" value="LysR_subst-bd"/>
</dbReference>
<dbReference type="OrthoDB" id="196624at2"/>
<evidence type="ECO:0000256" key="3">
    <source>
        <dbReference type="ARBA" id="ARBA00023125"/>
    </source>
</evidence>
<keyword evidence="2" id="KW-0805">Transcription regulation</keyword>
<dbReference type="InterPro" id="IPR000847">
    <property type="entry name" value="LysR_HTH_N"/>
</dbReference>
<evidence type="ECO:0000256" key="2">
    <source>
        <dbReference type="ARBA" id="ARBA00023015"/>
    </source>
</evidence>
<dbReference type="Proteomes" id="UP000034491">
    <property type="component" value="Unassembled WGS sequence"/>
</dbReference>
<dbReference type="GO" id="GO:0003700">
    <property type="term" value="F:DNA-binding transcription factor activity"/>
    <property type="evidence" value="ECO:0007669"/>
    <property type="project" value="InterPro"/>
</dbReference>
<evidence type="ECO:0000259" key="5">
    <source>
        <dbReference type="PROSITE" id="PS50931"/>
    </source>
</evidence>
<organism evidence="6 7">
    <name type="scientific">Kiloniella litopenaei</name>
    <dbReference type="NCBI Taxonomy" id="1549748"/>
    <lineage>
        <taxon>Bacteria</taxon>
        <taxon>Pseudomonadati</taxon>
        <taxon>Pseudomonadota</taxon>
        <taxon>Alphaproteobacteria</taxon>
        <taxon>Rhodospirillales</taxon>
        <taxon>Kiloniellaceae</taxon>
        <taxon>Kiloniella</taxon>
    </lineage>
</organism>